<comment type="caution">
    <text evidence="2">The sequence shown here is derived from an EMBL/GenBank/DDBJ whole genome shotgun (WGS) entry which is preliminary data.</text>
</comment>
<dbReference type="PANTHER" id="PTHR47074:SF61">
    <property type="entry name" value="RNASE H TYPE-1 DOMAIN-CONTAINING PROTEIN"/>
    <property type="match status" value="1"/>
</dbReference>
<dbReference type="Pfam" id="PF13456">
    <property type="entry name" value="RVT_3"/>
    <property type="match status" value="1"/>
</dbReference>
<evidence type="ECO:0000259" key="1">
    <source>
        <dbReference type="Pfam" id="PF13456"/>
    </source>
</evidence>
<dbReference type="PANTHER" id="PTHR47074">
    <property type="entry name" value="BNAC02G40300D PROTEIN"/>
    <property type="match status" value="1"/>
</dbReference>
<keyword evidence="3" id="KW-1185">Reference proteome</keyword>
<organism evidence="2 3">
    <name type="scientific">Hibiscus syriacus</name>
    <name type="common">Rose of Sharon</name>
    <dbReference type="NCBI Taxonomy" id="106335"/>
    <lineage>
        <taxon>Eukaryota</taxon>
        <taxon>Viridiplantae</taxon>
        <taxon>Streptophyta</taxon>
        <taxon>Embryophyta</taxon>
        <taxon>Tracheophyta</taxon>
        <taxon>Spermatophyta</taxon>
        <taxon>Magnoliopsida</taxon>
        <taxon>eudicotyledons</taxon>
        <taxon>Gunneridae</taxon>
        <taxon>Pentapetalae</taxon>
        <taxon>rosids</taxon>
        <taxon>malvids</taxon>
        <taxon>Malvales</taxon>
        <taxon>Malvaceae</taxon>
        <taxon>Malvoideae</taxon>
        <taxon>Hibiscus</taxon>
    </lineage>
</organism>
<dbReference type="InterPro" id="IPR036397">
    <property type="entry name" value="RNaseH_sf"/>
</dbReference>
<dbReference type="CDD" id="cd06222">
    <property type="entry name" value="RNase_H_like"/>
    <property type="match status" value="1"/>
</dbReference>
<reference evidence="2" key="1">
    <citation type="submission" date="2019-09" db="EMBL/GenBank/DDBJ databases">
        <title>Draft genome information of white flower Hibiscus syriacus.</title>
        <authorList>
            <person name="Kim Y.-M."/>
        </authorList>
    </citation>
    <scope>NUCLEOTIDE SEQUENCE [LARGE SCALE GENOMIC DNA]</scope>
    <source>
        <strain evidence="2">YM2019G1</strain>
    </source>
</reference>
<evidence type="ECO:0000313" key="3">
    <source>
        <dbReference type="Proteomes" id="UP000436088"/>
    </source>
</evidence>
<dbReference type="Proteomes" id="UP000436088">
    <property type="component" value="Unassembled WGS sequence"/>
</dbReference>
<dbReference type="Gene3D" id="3.30.420.10">
    <property type="entry name" value="Ribonuclease H-like superfamily/Ribonuclease H"/>
    <property type="match status" value="1"/>
</dbReference>
<dbReference type="InterPro" id="IPR044730">
    <property type="entry name" value="RNase_H-like_dom_plant"/>
</dbReference>
<dbReference type="AlphaFoldDB" id="A0A6A2XTI4"/>
<dbReference type="GO" id="GO:0004523">
    <property type="term" value="F:RNA-DNA hybrid ribonuclease activity"/>
    <property type="evidence" value="ECO:0007669"/>
    <property type="project" value="InterPro"/>
</dbReference>
<sequence>MSCSGFIVRDDRGLILAAGHRTTLHITSTFMAEALAVIHGLQLILDLGIRSVVVESNSRTIISKLNTEEIDPSVIRSMIGDAKFLANHLESCSFTFINDKEIKHHMQWLQRDLEVPMTAFGKKTHRRWPLELQMLIVA</sequence>
<protein>
    <recommendedName>
        <fullName evidence="1">RNase H type-1 domain-containing protein</fullName>
    </recommendedName>
</protein>
<dbReference type="EMBL" id="VEPZ02001331">
    <property type="protein sequence ID" value="KAE8678808.1"/>
    <property type="molecule type" value="Genomic_DNA"/>
</dbReference>
<evidence type="ECO:0000313" key="2">
    <source>
        <dbReference type="EMBL" id="KAE8678808.1"/>
    </source>
</evidence>
<accession>A0A6A2XTI4</accession>
<dbReference type="InterPro" id="IPR052929">
    <property type="entry name" value="RNase_H-like_EbsB-rel"/>
</dbReference>
<feature type="domain" description="RNase H type-1" evidence="1">
    <location>
        <begin position="4"/>
        <end position="99"/>
    </location>
</feature>
<name>A0A6A2XTI4_HIBSY</name>
<dbReference type="GO" id="GO:0003676">
    <property type="term" value="F:nucleic acid binding"/>
    <property type="evidence" value="ECO:0007669"/>
    <property type="project" value="InterPro"/>
</dbReference>
<dbReference type="InterPro" id="IPR012337">
    <property type="entry name" value="RNaseH-like_sf"/>
</dbReference>
<proteinExistence type="predicted"/>
<dbReference type="SUPFAM" id="SSF53098">
    <property type="entry name" value="Ribonuclease H-like"/>
    <property type="match status" value="1"/>
</dbReference>
<gene>
    <name evidence="2" type="ORF">F3Y22_tig00111402pilonHSYRG00293</name>
</gene>
<dbReference type="InterPro" id="IPR002156">
    <property type="entry name" value="RNaseH_domain"/>
</dbReference>